<protein>
    <submittedName>
        <fullName evidence="1">Transposase</fullName>
    </submittedName>
</protein>
<reference evidence="2" key="1">
    <citation type="submission" date="2017-03" db="EMBL/GenBank/DDBJ databases">
        <title>Draft genome sequence of Moraxella equi CCUG 4950T type strain.</title>
        <authorList>
            <person name="Salva-Serra F."/>
            <person name="Engstrom-Jakobsson H."/>
            <person name="Thorell K."/>
            <person name="Jaen-Luchoro D."/>
            <person name="Gonzales-Siles L."/>
            <person name="Karlsson R."/>
            <person name="Yazdan S."/>
            <person name="Boulund F."/>
            <person name="Johnning A."/>
            <person name="Engstrand L."/>
            <person name="Kristiansson E."/>
            <person name="Moore E."/>
        </authorList>
    </citation>
    <scope>NUCLEOTIDE SEQUENCE [LARGE SCALE GENOMIC DNA]</scope>
    <source>
        <strain evidence="2">CCUG 4441</strain>
    </source>
</reference>
<dbReference type="Proteomes" id="UP000191025">
    <property type="component" value="Unassembled WGS sequence"/>
</dbReference>
<dbReference type="EMBL" id="MXAN01000095">
    <property type="protein sequence ID" value="OPH34023.1"/>
    <property type="molecule type" value="Genomic_DNA"/>
</dbReference>
<proteinExistence type="predicted"/>
<evidence type="ECO:0000313" key="2">
    <source>
        <dbReference type="Proteomes" id="UP000191025"/>
    </source>
</evidence>
<gene>
    <name evidence="1" type="ORF">B5J94_12075</name>
</gene>
<sequence>MKTLKLRIRDKHTDQLNRLSGSVNFVWNYVNDLSYKQLQKTGKFFSAY</sequence>
<name>A0A1V4GN18_MORLA</name>
<dbReference type="AlphaFoldDB" id="A0A1V4GN18"/>
<comment type="caution">
    <text evidence="1">The sequence shown here is derived from an EMBL/GenBank/DDBJ whole genome shotgun (WGS) entry which is preliminary data.</text>
</comment>
<accession>A0A1V4GN18</accession>
<organism evidence="1 2">
    <name type="scientific">Moraxella lacunata</name>
    <dbReference type="NCBI Taxonomy" id="477"/>
    <lineage>
        <taxon>Bacteria</taxon>
        <taxon>Pseudomonadati</taxon>
        <taxon>Pseudomonadota</taxon>
        <taxon>Gammaproteobacteria</taxon>
        <taxon>Moraxellales</taxon>
        <taxon>Moraxellaceae</taxon>
        <taxon>Moraxella</taxon>
    </lineage>
</organism>
<feature type="non-terminal residue" evidence="1">
    <location>
        <position position="48"/>
    </location>
</feature>
<evidence type="ECO:0000313" key="1">
    <source>
        <dbReference type="EMBL" id="OPH34023.1"/>
    </source>
</evidence>